<gene>
    <name evidence="2" type="ORF">AALO_G00130820</name>
</gene>
<organism evidence="2 3">
    <name type="scientific">Alosa alosa</name>
    <name type="common">allis shad</name>
    <dbReference type="NCBI Taxonomy" id="278164"/>
    <lineage>
        <taxon>Eukaryota</taxon>
        <taxon>Metazoa</taxon>
        <taxon>Chordata</taxon>
        <taxon>Craniata</taxon>
        <taxon>Vertebrata</taxon>
        <taxon>Euteleostomi</taxon>
        <taxon>Actinopterygii</taxon>
        <taxon>Neopterygii</taxon>
        <taxon>Teleostei</taxon>
        <taxon>Clupei</taxon>
        <taxon>Clupeiformes</taxon>
        <taxon>Clupeoidei</taxon>
        <taxon>Clupeidae</taxon>
        <taxon>Alosa</taxon>
    </lineage>
</organism>
<feature type="region of interest" description="Disordered" evidence="1">
    <location>
        <begin position="133"/>
        <end position="154"/>
    </location>
</feature>
<evidence type="ECO:0000313" key="3">
    <source>
        <dbReference type="Proteomes" id="UP000823561"/>
    </source>
</evidence>
<sequence>MERGGHSHKRPKHHSILARPSREHVKMSTVNICCPELQSKLFQPRGIANVSYNSMIRQKTWPSAPHLIRVVQPKNTETTILPTMSVISQNNSTVKQTMGHPAAVYYGKLRRGRLRPLCLAVVSGPTTEQCRGIRPHFHQKHPKAPTQRIPHKSI</sequence>
<comment type="caution">
    <text evidence="2">The sequence shown here is derived from an EMBL/GenBank/DDBJ whole genome shotgun (WGS) entry which is preliminary data.</text>
</comment>
<dbReference type="Proteomes" id="UP000823561">
    <property type="component" value="Chromosome 9"/>
</dbReference>
<evidence type="ECO:0000256" key="1">
    <source>
        <dbReference type="SAM" id="MobiDB-lite"/>
    </source>
</evidence>
<feature type="compositionally biased region" description="Basic residues" evidence="1">
    <location>
        <begin position="1"/>
        <end position="16"/>
    </location>
</feature>
<accession>A0AAV6GMK0</accession>
<dbReference type="EMBL" id="JADWDJ010000009">
    <property type="protein sequence ID" value="KAG5276343.1"/>
    <property type="molecule type" value="Genomic_DNA"/>
</dbReference>
<evidence type="ECO:0000313" key="2">
    <source>
        <dbReference type="EMBL" id="KAG5276343.1"/>
    </source>
</evidence>
<name>A0AAV6GMK0_9TELE</name>
<dbReference type="AlphaFoldDB" id="A0AAV6GMK0"/>
<protein>
    <submittedName>
        <fullName evidence="2">Uncharacterized protein</fullName>
    </submittedName>
</protein>
<reference evidence="2" key="1">
    <citation type="submission" date="2020-10" db="EMBL/GenBank/DDBJ databases">
        <title>Chromosome-scale genome assembly of the Allis shad, Alosa alosa.</title>
        <authorList>
            <person name="Margot Z."/>
            <person name="Christophe K."/>
            <person name="Cabau C."/>
            <person name="Louis A."/>
            <person name="Berthelot C."/>
            <person name="Parey E."/>
            <person name="Roest Crollius H."/>
            <person name="Montfort J."/>
            <person name="Robinson-Rechavi M."/>
            <person name="Bucao C."/>
            <person name="Bouchez O."/>
            <person name="Gislard M."/>
            <person name="Lluch J."/>
            <person name="Milhes M."/>
            <person name="Lampietro C."/>
            <person name="Lopez Roques C."/>
            <person name="Donnadieu C."/>
            <person name="Braasch I."/>
            <person name="Desvignes T."/>
            <person name="Postlethwait J."/>
            <person name="Bobe J."/>
            <person name="Guiguen Y."/>
        </authorList>
    </citation>
    <scope>NUCLEOTIDE SEQUENCE</scope>
    <source>
        <strain evidence="2">M-15738</strain>
        <tissue evidence="2">Blood</tissue>
    </source>
</reference>
<feature type="region of interest" description="Disordered" evidence="1">
    <location>
        <begin position="1"/>
        <end position="21"/>
    </location>
</feature>
<keyword evidence="3" id="KW-1185">Reference proteome</keyword>
<proteinExistence type="predicted"/>